<dbReference type="GO" id="GO:0032440">
    <property type="term" value="F:2-alkenal reductase [NAD(P)H] activity"/>
    <property type="evidence" value="ECO:0007669"/>
    <property type="project" value="TreeGrafter"/>
</dbReference>
<dbReference type="InterPro" id="IPR036291">
    <property type="entry name" value="NAD(P)-bd_dom_sf"/>
</dbReference>
<organism evidence="3 4">
    <name type="scientific">Rubus argutus</name>
    <name type="common">Southern blackberry</name>
    <dbReference type="NCBI Taxonomy" id="59490"/>
    <lineage>
        <taxon>Eukaryota</taxon>
        <taxon>Viridiplantae</taxon>
        <taxon>Streptophyta</taxon>
        <taxon>Embryophyta</taxon>
        <taxon>Tracheophyta</taxon>
        <taxon>Spermatophyta</taxon>
        <taxon>Magnoliopsida</taxon>
        <taxon>eudicotyledons</taxon>
        <taxon>Gunneridae</taxon>
        <taxon>Pentapetalae</taxon>
        <taxon>rosids</taxon>
        <taxon>fabids</taxon>
        <taxon>Rosales</taxon>
        <taxon>Rosaceae</taxon>
        <taxon>Rosoideae</taxon>
        <taxon>Rosoideae incertae sedis</taxon>
        <taxon>Rubus</taxon>
    </lineage>
</organism>
<dbReference type="PANTHER" id="PTHR43205">
    <property type="entry name" value="PROSTAGLANDIN REDUCTASE"/>
    <property type="match status" value="1"/>
</dbReference>
<dbReference type="Pfam" id="PF00107">
    <property type="entry name" value="ADH_zinc_N"/>
    <property type="match status" value="1"/>
</dbReference>
<dbReference type="InterPro" id="IPR020843">
    <property type="entry name" value="ER"/>
</dbReference>
<dbReference type="Proteomes" id="UP001457282">
    <property type="component" value="Unassembled WGS sequence"/>
</dbReference>
<keyword evidence="1" id="KW-0560">Oxidoreductase</keyword>
<dbReference type="InterPro" id="IPR041694">
    <property type="entry name" value="ADH_N_2"/>
</dbReference>
<evidence type="ECO:0000313" key="4">
    <source>
        <dbReference type="Proteomes" id="UP001457282"/>
    </source>
</evidence>
<dbReference type="Gene3D" id="3.90.180.10">
    <property type="entry name" value="Medium-chain alcohol dehydrogenases, catalytic domain"/>
    <property type="match status" value="1"/>
</dbReference>
<evidence type="ECO:0000256" key="1">
    <source>
        <dbReference type="ARBA" id="ARBA00023002"/>
    </source>
</evidence>
<comment type="caution">
    <text evidence="3">The sequence shown here is derived from an EMBL/GenBank/DDBJ whole genome shotgun (WGS) entry which is preliminary data.</text>
</comment>
<dbReference type="SUPFAM" id="SSF50129">
    <property type="entry name" value="GroES-like"/>
    <property type="match status" value="1"/>
</dbReference>
<dbReference type="Pfam" id="PF16884">
    <property type="entry name" value="ADH_N_2"/>
    <property type="match status" value="1"/>
</dbReference>
<evidence type="ECO:0000313" key="3">
    <source>
        <dbReference type="EMBL" id="KAK9924535.1"/>
    </source>
</evidence>
<dbReference type="SMART" id="SM00829">
    <property type="entry name" value="PKS_ER"/>
    <property type="match status" value="1"/>
</dbReference>
<dbReference type="InterPro" id="IPR011032">
    <property type="entry name" value="GroES-like_sf"/>
</dbReference>
<sequence length="325" mass="35723">MSTTTVVESRERYVAAYAPEGTSDHLKMRTVSLAQDAIPEQHVVLETLFISVEPYLRGRIALFNLKEVVSAFGVGRVIRSKDIDYNEGDIVICPSTSFAEYCVVPSQILRKVEPNAGIPLPEYLSLLGISGFAAWVGMEVIAEPIKGGSNVFISAAAGAVGIYAGQLAKLKGCRVVGSTGTDDKVRLIQEEFGYDDAFNYHTQTDFDAALSKYFPDGIAIYSDNVGGKMLEVVLNHVNKHAKVWTEREGVRNLLNLIGKEVKMQGYMVSSYLDRFGDFAKEMESHLKQGKIGSKIKIIHRIENFLESLGSLFTSSNIGKVVIQVE</sequence>
<protein>
    <recommendedName>
        <fullName evidence="2">Enoyl reductase (ER) domain-containing protein</fullName>
    </recommendedName>
</protein>
<dbReference type="SUPFAM" id="SSF51735">
    <property type="entry name" value="NAD(P)-binding Rossmann-fold domains"/>
    <property type="match status" value="1"/>
</dbReference>
<dbReference type="AlphaFoldDB" id="A0AAW1WKL5"/>
<dbReference type="PANTHER" id="PTHR43205:SF80">
    <property type="entry name" value="2-ALKENAL REDUCTASE (NADP(+)-DEPENDENT)-LIKE"/>
    <property type="match status" value="1"/>
</dbReference>
<proteinExistence type="predicted"/>
<dbReference type="Gene3D" id="3.40.50.720">
    <property type="entry name" value="NAD(P)-binding Rossmann-like Domain"/>
    <property type="match status" value="1"/>
</dbReference>
<keyword evidence="4" id="KW-1185">Reference proteome</keyword>
<reference evidence="3 4" key="1">
    <citation type="journal article" date="2023" name="G3 (Bethesda)">
        <title>A chromosome-length genome assembly and annotation of blackberry (Rubus argutus, cv. 'Hillquist').</title>
        <authorList>
            <person name="Bruna T."/>
            <person name="Aryal R."/>
            <person name="Dudchenko O."/>
            <person name="Sargent D.J."/>
            <person name="Mead D."/>
            <person name="Buti M."/>
            <person name="Cavallini A."/>
            <person name="Hytonen T."/>
            <person name="Andres J."/>
            <person name="Pham M."/>
            <person name="Weisz D."/>
            <person name="Mascagni F."/>
            <person name="Usai G."/>
            <person name="Natali L."/>
            <person name="Bassil N."/>
            <person name="Fernandez G.E."/>
            <person name="Lomsadze A."/>
            <person name="Armour M."/>
            <person name="Olukolu B."/>
            <person name="Poorten T."/>
            <person name="Britton C."/>
            <person name="Davik J."/>
            <person name="Ashrafi H."/>
            <person name="Aiden E.L."/>
            <person name="Borodovsky M."/>
            <person name="Worthington M."/>
        </authorList>
    </citation>
    <scope>NUCLEOTIDE SEQUENCE [LARGE SCALE GENOMIC DNA]</scope>
    <source>
        <strain evidence="3">PI 553951</strain>
    </source>
</reference>
<gene>
    <name evidence="3" type="ORF">M0R45_032900</name>
</gene>
<evidence type="ECO:0000259" key="2">
    <source>
        <dbReference type="SMART" id="SM00829"/>
    </source>
</evidence>
<feature type="domain" description="Enoyl reductase (ER)" evidence="2">
    <location>
        <begin position="21"/>
        <end position="322"/>
    </location>
</feature>
<accession>A0AAW1WKL5</accession>
<dbReference type="EMBL" id="JBEDUW010000006">
    <property type="protein sequence ID" value="KAK9924535.1"/>
    <property type="molecule type" value="Genomic_DNA"/>
</dbReference>
<dbReference type="InterPro" id="IPR045010">
    <property type="entry name" value="MDR_fam"/>
</dbReference>
<dbReference type="InterPro" id="IPR013149">
    <property type="entry name" value="ADH-like_C"/>
</dbReference>
<name>A0AAW1WKL5_RUBAR</name>